<feature type="transmembrane region" description="Helical" evidence="6">
    <location>
        <begin position="41"/>
        <end position="65"/>
    </location>
</feature>
<accession>A0A1J5RNJ9</accession>
<dbReference type="InterPro" id="IPR001123">
    <property type="entry name" value="LeuE-type"/>
</dbReference>
<dbReference type="EMBL" id="MLJW01000205">
    <property type="protein sequence ID" value="OIQ93527.1"/>
    <property type="molecule type" value="Genomic_DNA"/>
</dbReference>
<feature type="transmembrane region" description="Helical" evidence="6">
    <location>
        <begin position="155"/>
        <end position="179"/>
    </location>
</feature>
<dbReference type="PANTHER" id="PTHR30086:SF14">
    <property type="entry name" value="HOMOSERINE_HOMOSERINE LACTONE EFFLUX PROTEIN"/>
    <property type="match status" value="1"/>
</dbReference>
<dbReference type="Pfam" id="PF01810">
    <property type="entry name" value="LysE"/>
    <property type="match status" value="1"/>
</dbReference>
<sequence>MPSWSVYTLFVGVALVAAFTPGPAVMLAIHNAMHFGWRRALWSSLGNISGLLGLAMLSAVGVNALLQASEWAFTMAKLVGAAYLIWLGVQQWRRAGDAARQTVDGPEPPMRSAQKPRELYLKGLGVALTNPKAIAFITALFPQFLDAARPMVPQYLALTATFMAISLLTLSTYAGFAVITRRRLSLWFGSGWPQRVSGTVFCVFGVGLLRLHRTV</sequence>
<comment type="subcellular location">
    <subcellularLocation>
        <location evidence="1">Cell membrane</location>
        <topology evidence="1">Multi-pass membrane protein</topology>
    </subcellularLocation>
</comment>
<evidence type="ECO:0000313" key="7">
    <source>
        <dbReference type="EMBL" id="OIQ93527.1"/>
    </source>
</evidence>
<evidence type="ECO:0000256" key="6">
    <source>
        <dbReference type="SAM" id="Phobius"/>
    </source>
</evidence>
<evidence type="ECO:0000256" key="2">
    <source>
        <dbReference type="ARBA" id="ARBA00022475"/>
    </source>
</evidence>
<name>A0A1J5RNJ9_9ZZZZ</name>
<feature type="transmembrane region" description="Helical" evidence="6">
    <location>
        <begin position="6"/>
        <end position="29"/>
    </location>
</feature>
<dbReference type="AlphaFoldDB" id="A0A1J5RNJ9"/>
<evidence type="ECO:0000256" key="4">
    <source>
        <dbReference type="ARBA" id="ARBA00022989"/>
    </source>
</evidence>
<dbReference type="GO" id="GO:0005886">
    <property type="term" value="C:plasma membrane"/>
    <property type="evidence" value="ECO:0007669"/>
    <property type="project" value="UniProtKB-SubCell"/>
</dbReference>
<keyword evidence="4 6" id="KW-1133">Transmembrane helix</keyword>
<comment type="caution">
    <text evidence="7">The sequence shown here is derived from an EMBL/GenBank/DDBJ whole genome shotgun (WGS) entry which is preliminary data.</text>
</comment>
<dbReference type="GO" id="GO:0042970">
    <property type="term" value="F:homoserine transmembrane transporter activity"/>
    <property type="evidence" value="ECO:0007669"/>
    <property type="project" value="TreeGrafter"/>
</dbReference>
<evidence type="ECO:0000256" key="1">
    <source>
        <dbReference type="ARBA" id="ARBA00004651"/>
    </source>
</evidence>
<keyword evidence="5 6" id="KW-0472">Membrane</keyword>
<feature type="transmembrane region" description="Helical" evidence="6">
    <location>
        <begin position="119"/>
        <end position="143"/>
    </location>
</feature>
<proteinExistence type="predicted"/>
<organism evidence="7">
    <name type="scientific">mine drainage metagenome</name>
    <dbReference type="NCBI Taxonomy" id="410659"/>
    <lineage>
        <taxon>unclassified sequences</taxon>
        <taxon>metagenomes</taxon>
        <taxon>ecological metagenomes</taxon>
    </lineage>
</organism>
<evidence type="ECO:0000256" key="3">
    <source>
        <dbReference type="ARBA" id="ARBA00022692"/>
    </source>
</evidence>
<dbReference type="PIRSF" id="PIRSF006324">
    <property type="entry name" value="LeuE"/>
    <property type="match status" value="1"/>
</dbReference>
<evidence type="ECO:0000256" key="5">
    <source>
        <dbReference type="ARBA" id="ARBA00023136"/>
    </source>
</evidence>
<keyword evidence="2" id="KW-1003">Cell membrane</keyword>
<gene>
    <name evidence="7" type="primary">rhtB_3</name>
    <name evidence="7" type="ORF">GALL_244860</name>
</gene>
<keyword evidence="3 6" id="KW-0812">Transmembrane</keyword>
<protein>
    <submittedName>
        <fullName evidence="7">Homoserine/homoserine lactone efflux protein</fullName>
    </submittedName>
</protein>
<dbReference type="PANTHER" id="PTHR30086">
    <property type="entry name" value="ARGININE EXPORTER PROTEIN ARGO"/>
    <property type="match status" value="1"/>
</dbReference>
<feature type="transmembrane region" description="Helical" evidence="6">
    <location>
        <begin position="71"/>
        <end position="89"/>
    </location>
</feature>
<reference evidence="7" key="1">
    <citation type="submission" date="2016-10" db="EMBL/GenBank/DDBJ databases">
        <title>Sequence of Gallionella enrichment culture.</title>
        <authorList>
            <person name="Poehlein A."/>
            <person name="Muehling M."/>
            <person name="Daniel R."/>
        </authorList>
    </citation>
    <scope>NUCLEOTIDE SEQUENCE</scope>
</reference>